<dbReference type="HOGENOM" id="CLU_3268498_0_0_3"/>
<dbReference type="Proteomes" id="UP000003835">
    <property type="component" value="Unassembled WGS sequence"/>
</dbReference>
<accession>B4W3I5</accession>
<reference evidence="1 2" key="1">
    <citation type="submission" date="2008-07" db="EMBL/GenBank/DDBJ databases">
        <authorList>
            <person name="Tandeau de Marsac N."/>
            <person name="Ferriera S."/>
            <person name="Johnson J."/>
            <person name="Kravitz S."/>
            <person name="Beeson K."/>
            <person name="Sutton G."/>
            <person name="Rogers Y.-H."/>
            <person name="Friedman R."/>
            <person name="Frazier M."/>
            <person name="Venter J.C."/>
        </authorList>
    </citation>
    <scope>NUCLEOTIDE SEQUENCE [LARGE SCALE GENOMIC DNA]</scope>
    <source>
        <strain evidence="1 2">PCC 7420</strain>
    </source>
</reference>
<sequence length="41" mass="4830">MPDVSRLHLFLKCPTFTSINSKILEQVLWQPQDELKPYLSL</sequence>
<evidence type="ECO:0000313" key="2">
    <source>
        <dbReference type="Proteomes" id="UP000003835"/>
    </source>
</evidence>
<dbReference type="EMBL" id="DS989875">
    <property type="protein sequence ID" value="EDX71248.1"/>
    <property type="molecule type" value="Genomic_DNA"/>
</dbReference>
<gene>
    <name evidence="1" type="ORF">MC7420_2809</name>
</gene>
<name>B4W3I5_9CYAN</name>
<evidence type="ECO:0000313" key="1">
    <source>
        <dbReference type="EMBL" id="EDX71248.1"/>
    </source>
</evidence>
<proteinExistence type="predicted"/>
<dbReference type="AlphaFoldDB" id="B4W3I5"/>
<keyword evidence="2" id="KW-1185">Reference proteome</keyword>
<organism evidence="1 2">
    <name type="scientific">Coleofasciculus chthonoplastes PCC 7420</name>
    <dbReference type="NCBI Taxonomy" id="118168"/>
    <lineage>
        <taxon>Bacteria</taxon>
        <taxon>Bacillati</taxon>
        <taxon>Cyanobacteriota</taxon>
        <taxon>Cyanophyceae</taxon>
        <taxon>Coleofasciculales</taxon>
        <taxon>Coleofasciculaceae</taxon>
        <taxon>Coleofasciculus</taxon>
    </lineage>
</organism>
<protein>
    <submittedName>
        <fullName evidence="1">Uncharacterized protein</fullName>
    </submittedName>
</protein>